<accession>A0A1F8F045</accession>
<comment type="caution">
    <text evidence="1">The sequence shown here is derived from an EMBL/GenBank/DDBJ whole genome shotgun (WGS) entry which is preliminary data.</text>
</comment>
<dbReference type="Proteomes" id="UP000176834">
    <property type="component" value="Unassembled WGS sequence"/>
</dbReference>
<dbReference type="EMBL" id="MGJN01000019">
    <property type="protein sequence ID" value="OGN06501.1"/>
    <property type="molecule type" value="Genomic_DNA"/>
</dbReference>
<organism evidence="1 2">
    <name type="scientific">Candidatus Yanofskybacteria bacterium RIFCSPHIGHO2_02_FULL_38_22b</name>
    <dbReference type="NCBI Taxonomy" id="1802673"/>
    <lineage>
        <taxon>Bacteria</taxon>
        <taxon>Candidatus Yanofskyibacteriota</taxon>
    </lineage>
</organism>
<proteinExistence type="predicted"/>
<gene>
    <name evidence="1" type="ORF">A3B86_03580</name>
</gene>
<evidence type="ECO:0000313" key="1">
    <source>
        <dbReference type="EMBL" id="OGN06501.1"/>
    </source>
</evidence>
<reference evidence="1 2" key="1">
    <citation type="journal article" date="2016" name="Nat. Commun.">
        <title>Thousands of microbial genomes shed light on interconnected biogeochemical processes in an aquifer system.</title>
        <authorList>
            <person name="Anantharaman K."/>
            <person name="Brown C.T."/>
            <person name="Hug L.A."/>
            <person name="Sharon I."/>
            <person name="Castelle C.J."/>
            <person name="Probst A.J."/>
            <person name="Thomas B.C."/>
            <person name="Singh A."/>
            <person name="Wilkins M.J."/>
            <person name="Karaoz U."/>
            <person name="Brodie E.L."/>
            <person name="Williams K.H."/>
            <person name="Hubbard S.S."/>
            <person name="Banfield J.F."/>
        </authorList>
    </citation>
    <scope>NUCLEOTIDE SEQUENCE [LARGE SCALE GENOMIC DNA]</scope>
</reference>
<name>A0A1F8F045_9BACT</name>
<dbReference type="AlphaFoldDB" id="A0A1F8F045"/>
<protein>
    <submittedName>
        <fullName evidence="1">Uncharacterized protein</fullName>
    </submittedName>
</protein>
<sequence>MNSVVDLDEVRTVAVVYIEKDGEFSCEFSFGSLYLLEQQLAKIDGVRIIRSMHMSHVDPEIISLIRNLQRYDGFADVAKFFIISGLILGPAVDIPNDLEFIRKLS</sequence>
<evidence type="ECO:0000313" key="2">
    <source>
        <dbReference type="Proteomes" id="UP000176834"/>
    </source>
</evidence>